<name>A0AC35F0M2_9BILA</name>
<protein>
    <submittedName>
        <fullName evidence="2">ULD domain-containing protein</fullName>
    </submittedName>
</protein>
<evidence type="ECO:0000313" key="2">
    <source>
        <dbReference type="WBParaSite" id="PS1159_v2.g12628.t1"/>
    </source>
</evidence>
<dbReference type="Proteomes" id="UP000887580">
    <property type="component" value="Unplaced"/>
</dbReference>
<proteinExistence type="predicted"/>
<reference evidence="2" key="1">
    <citation type="submission" date="2022-11" db="UniProtKB">
        <authorList>
            <consortium name="WormBaseParasite"/>
        </authorList>
    </citation>
    <scope>IDENTIFICATION</scope>
</reference>
<evidence type="ECO:0000313" key="1">
    <source>
        <dbReference type="Proteomes" id="UP000887580"/>
    </source>
</evidence>
<organism evidence="1 2">
    <name type="scientific">Panagrolaimus sp. PS1159</name>
    <dbReference type="NCBI Taxonomy" id="55785"/>
    <lineage>
        <taxon>Eukaryota</taxon>
        <taxon>Metazoa</taxon>
        <taxon>Ecdysozoa</taxon>
        <taxon>Nematoda</taxon>
        <taxon>Chromadorea</taxon>
        <taxon>Rhabditida</taxon>
        <taxon>Tylenchina</taxon>
        <taxon>Panagrolaimomorpha</taxon>
        <taxon>Panagrolaimoidea</taxon>
        <taxon>Panagrolaimidae</taxon>
        <taxon>Panagrolaimus</taxon>
    </lineage>
</organism>
<dbReference type="WBParaSite" id="PS1159_v2.g12628.t1">
    <property type="protein sequence ID" value="PS1159_v2.g12628.t1"/>
    <property type="gene ID" value="PS1159_v2.g12628"/>
</dbReference>
<accession>A0AC35F0M2</accession>
<sequence>MFTIKVVIERIKPQNCLTCSNEGETILDTFVVVNGEIAFNKLVESVLKDLGMPHLINESKGLIQINNWKPLQFEQITDNLQQPITNLLKEISSNLMLKILTKKYVP</sequence>